<dbReference type="InterPro" id="IPR029058">
    <property type="entry name" value="AB_hydrolase_fold"/>
</dbReference>
<dbReference type="Gene3D" id="3.40.50.1820">
    <property type="entry name" value="alpha/beta hydrolase"/>
    <property type="match status" value="1"/>
</dbReference>
<protein>
    <recommendedName>
        <fullName evidence="2">AB hydrolase-1 domain-containing protein</fullName>
    </recommendedName>
</protein>
<evidence type="ECO:0000313" key="3">
    <source>
        <dbReference type="EMBL" id="OEF96695.1"/>
    </source>
</evidence>
<dbReference type="InterPro" id="IPR000073">
    <property type="entry name" value="AB_hydrolase_1"/>
</dbReference>
<proteinExistence type="predicted"/>
<evidence type="ECO:0000256" key="1">
    <source>
        <dbReference type="SAM" id="Phobius"/>
    </source>
</evidence>
<evidence type="ECO:0000259" key="2">
    <source>
        <dbReference type="Pfam" id="PF00561"/>
    </source>
</evidence>
<dbReference type="RefSeq" id="WP_069643278.1">
    <property type="nucleotide sequence ID" value="NZ_MIJE01000030.1"/>
</dbReference>
<gene>
    <name evidence="3" type="ORF">BHF68_06365</name>
</gene>
<name>A0A1E5G1C0_9FIRM</name>
<feature type="transmembrane region" description="Helical" evidence="1">
    <location>
        <begin position="6"/>
        <end position="26"/>
    </location>
</feature>
<accession>A0A1E5G1C0</accession>
<evidence type="ECO:0000313" key="4">
    <source>
        <dbReference type="Proteomes" id="UP000094296"/>
    </source>
</evidence>
<comment type="caution">
    <text evidence="3">The sequence shown here is derived from an EMBL/GenBank/DDBJ whole genome shotgun (WGS) entry which is preliminary data.</text>
</comment>
<dbReference type="OrthoDB" id="59888at2"/>
<dbReference type="EMBL" id="MIJE01000030">
    <property type="protein sequence ID" value="OEF96695.1"/>
    <property type="molecule type" value="Genomic_DNA"/>
</dbReference>
<keyword evidence="1" id="KW-0472">Membrane</keyword>
<dbReference type="STRING" id="766136.BHF68_06365"/>
<dbReference type="AlphaFoldDB" id="A0A1E5G1C0"/>
<reference evidence="3 4" key="1">
    <citation type="submission" date="2016-09" db="EMBL/GenBank/DDBJ databases">
        <title>Draft genome sequence for the type strain of Desulfuribacillus alkaliarsenatis AHT28, an obligately anaerobic, sulfidogenic bacterium isolated from Russian soda lake sediments.</title>
        <authorList>
            <person name="Abin C.A."/>
            <person name="Hollibaugh J.T."/>
        </authorList>
    </citation>
    <scope>NUCLEOTIDE SEQUENCE [LARGE SCALE GENOMIC DNA]</scope>
    <source>
        <strain evidence="3 4">AHT28</strain>
    </source>
</reference>
<dbReference type="Proteomes" id="UP000094296">
    <property type="component" value="Unassembled WGS sequence"/>
</dbReference>
<keyword evidence="1" id="KW-1133">Transmembrane helix</keyword>
<dbReference type="PANTHER" id="PTHR43798:SF33">
    <property type="entry name" value="HYDROLASE, PUTATIVE (AFU_ORTHOLOGUE AFUA_2G14860)-RELATED"/>
    <property type="match status" value="1"/>
</dbReference>
<keyword evidence="4" id="KW-1185">Reference proteome</keyword>
<dbReference type="InterPro" id="IPR050266">
    <property type="entry name" value="AB_hydrolase_sf"/>
</dbReference>
<dbReference type="SUPFAM" id="SSF53474">
    <property type="entry name" value="alpha/beta-Hydrolases"/>
    <property type="match status" value="1"/>
</dbReference>
<keyword evidence="1" id="KW-0812">Transmembrane</keyword>
<sequence>MLNVIGFAVIITIGLIVIFNIIGKIISNKQARNWQDQAKGPGTTIDVDGRQVYVTIKGQGPVTAIIEPTIGSASPEWWQIQNDLAKHMQVITYDRAGYGWSELTNQRRTSENIAEELKKILEAKGIQGPYLLIGHGFGASYLQHFARLCPQEIVGAVFISPQPLDSSIYFKELNKDVLVKSGIDKLPAIQSMLMLNKLGVIRRFRNLLFKSPPLYYYHKLNEDTRDILWQHFCLQTQMQMVRLEYVESMRKGNMERSKKAGGFPDIPVKVLYQSTVTANKGLISEGLTEEDAKRVDEISRKQAQQFLAISSASEWIEVSDSSQFIHLDQPNNVIKIVNEIVNSINSAHKL</sequence>
<dbReference type="Pfam" id="PF00561">
    <property type="entry name" value="Abhydrolase_1"/>
    <property type="match status" value="1"/>
</dbReference>
<feature type="domain" description="AB hydrolase-1" evidence="2">
    <location>
        <begin position="66"/>
        <end position="166"/>
    </location>
</feature>
<dbReference type="PANTHER" id="PTHR43798">
    <property type="entry name" value="MONOACYLGLYCEROL LIPASE"/>
    <property type="match status" value="1"/>
</dbReference>
<organism evidence="3 4">
    <name type="scientific">Desulfuribacillus alkaliarsenatis</name>
    <dbReference type="NCBI Taxonomy" id="766136"/>
    <lineage>
        <taxon>Bacteria</taxon>
        <taxon>Bacillati</taxon>
        <taxon>Bacillota</taxon>
        <taxon>Desulfuribacillia</taxon>
        <taxon>Desulfuribacillales</taxon>
        <taxon>Desulfuribacillaceae</taxon>
        <taxon>Desulfuribacillus</taxon>
    </lineage>
</organism>
<dbReference type="GO" id="GO:0016020">
    <property type="term" value="C:membrane"/>
    <property type="evidence" value="ECO:0007669"/>
    <property type="project" value="TreeGrafter"/>
</dbReference>